<name>A0ACD5WCK1_AVESA</name>
<evidence type="ECO:0000313" key="2">
    <source>
        <dbReference type="Proteomes" id="UP001732700"/>
    </source>
</evidence>
<accession>A0ACD5WCK1</accession>
<evidence type="ECO:0000313" key="1">
    <source>
        <dbReference type="EnsemblPlants" id="AVESA.00010b.r2.4AG0613800.1.CDS"/>
    </source>
</evidence>
<dbReference type="Proteomes" id="UP001732700">
    <property type="component" value="Chromosome 4A"/>
</dbReference>
<organism evidence="1 2">
    <name type="scientific">Avena sativa</name>
    <name type="common">Oat</name>
    <dbReference type="NCBI Taxonomy" id="4498"/>
    <lineage>
        <taxon>Eukaryota</taxon>
        <taxon>Viridiplantae</taxon>
        <taxon>Streptophyta</taxon>
        <taxon>Embryophyta</taxon>
        <taxon>Tracheophyta</taxon>
        <taxon>Spermatophyta</taxon>
        <taxon>Magnoliopsida</taxon>
        <taxon>Liliopsida</taxon>
        <taxon>Poales</taxon>
        <taxon>Poaceae</taxon>
        <taxon>BOP clade</taxon>
        <taxon>Pooideae</taxon>
        <taxon>Poodae</taxon>
        <taxon>Poeae</taxon>
        <taxon>Poeae Chloroplast Group 1 (Aveneae type)</taxon>
        <taxon>Aveninae</taxon>
        <taxon>Avena</taxon>
    </lineage>
</organism>
<reference evidence="1" key="1">
    <citation type="submission" date="2021-05" db="EMBL/GenBank/DDBJ databases">
        <authorList>
            <person name="Scholz U."/>
            <person name="Mascher M."/>
            <person name="Fiebig A."/>
        </authorList>
    </citation>
    <scope>NUCLEOTIDE SEQUENCE [LARGE SCALE GENOMIC DNA]</scope>
</reference>
<protein>
    <submittedName>
        <fullName evidence="1">Uncharacterized protein</fullName>
    </submittedName>
</protein>
<dbReference type="EnsemblPlants" id="AVESA.00010b.r2.4AG0613800.1">
    <property type="protein sequence ID" value="AVESA.00010b.r2.4AG0613800.1.CDS"/>
    <property type="gene ID" value="AVESA.00010b.r2.4AG0613800"/>
</dbReference>
<keyword evidence="2" id="KW-1185">Reference proteome</keyword>
<reference evidence="1" key="2">
    <citation type="submission" date="2025-09" db="UniProtKB">
        <authorList>
            <consortium name="EnsemblPlants"/>
        </authorList>
    </citation>
    <scope>IDENTIFICATION</scope>
</reference>
<proteinExistence type="predicted"/>
<sequence>MVLPTGDVIRDLRPPTTDLTKVIFELGKHFWIITGKINLAQLIIDIELQVIFELGQHFWIITGKIKLAQLITYIELQMAPINVTSKRTYAQMSETPATPRFKDFDDIEYVDIILFSKWSISVRVEVKFPPNSYADNIRFILMDRNGSKIEASVWGHAEVERFNRILQPGCKYVIHRVKINPNAESVEFRAIGHIFELSFDRMTIVEPCLSIEFPILPKHLMPFLEVPARPTKTFVDIVGIVVHCCELECVGMLTKYKHAILMDAWGNFIAVGIWGSKLTQNSYRWSTAENGRPIAIATMLQKDKGFGGLNTSEHTNFTFNPDHPAARPLQDIRQKLISGAIDTRFLQKFLEKRWAFLATAWAKKDARFIK</sequence>